<keyword evidence="2" id="KW-1185">Reference proteome</keyword>
<comment type="caution">
    <text evidence="1">The sequence shown here is derived from an EMBL/GenBank/DDBJ whole genome shotgun (WGS) entry which is preliminary data.</text>
</comment>
<dbReference type="GO" id="GO:0004800">
    <property type="term" value="F:thyroxine 5'-deiodinase activity"/>
    <property type="evidence" value="ECO:0007669"/>
    <property type="project" value="InterPro"/>
</dbReference>
<reference evidence="1 2" key="1">
    <citation type="journal article" date="2021" name="Sci. Rep.">
        <title>The genome of the diatom Chaetoceros tenuissimus carries an ancient integrated fragment of an extant virus.</title>
        <authorList>
            <person name="Hongo Y."/>
            <person name="Kimura K."/>
            <person name="Takaki Y."/>
            <person name="Yoshida Y."/>
            <person name="Baba S."/>
            <person name="Kobayashi G."/>
            <person name="Nagasaki K."/>
            <person name="Hano T."/>
            <person name="Tomaru Y."/>
        </authorList>
    </citation>
    <scope>NUCLEOTIDE SEQUENCE [LARGE SCALE GENOMIC DNA]</scope>
    <source>
        <strain evidence="1 2">NIES-3715</strain>
    </source>
</reference>
<dbReference type="PANTHER" id="PTHR11781:SF22">
    <property type="entry name" value="TYPE I IODOTHYRONINE DEIODINASE"/>
    <property type="match status" value="1"/>
</dbReference>
<sequence length="245" mass="28221">MVQRENDLRRIPQMQNEMEVAETKPDQDWIDIAVKIQKKVIIEFQALYPHLNLTIVDLRRAAKRYPEIAFWVKYNRARKGSLSVGDDAPNLVLYDTHVEQDTTLFNDNEISSAKPIVIVAGCAAATFKFVYIAEAHAMDEWPIVSSRFSLDGHVVVDSQPKTCEDRCALAKSFTEKYSMNDINFLVDKPELDDPFEKVYSPWPIRLYLVENGKIKWIAEPHRCSFEDSIAELLEMLDLNKVKTIV</sequence>
<dbReference type="Pfam" id="PF00837">
    <property type="entry name" value="T4_deiodinase"/>
    <property type="match status" value="1"/>
</dbReference>
<evidence type="ECO:0000313" key="2">
    <source>
        <dbReference type="Proteomes" id="UP001054902"/>
    </source>
</evidence>
<dbReference type="Gene3D" id="3.40.30.10">
    <property type="entry name" value="Glutaredoxin"/>
    <property type="match status" value="1"/>
</dbReference>
<gene>
    <name evidence="1" type="ORF">CTEN210_01363</name>
</gene>
<organism evidence="1 2">
    <name type="scientific">Chaetoceros tenuissimus</name>
    <dbReference type="NCBI Taxonomy" id="426638"/>
    <lineage>
        <taxon>Eukaryota</taxon>
        <taxon>Sar</taxon>
        <taxon>Stramenopiles</taxon>
        <taxon>Ochrophyta</taxon>
        <taxon>Bacillariophyta</taxon>
        <taxon>Coscinodiscophyceae</taxon>
        <taxon>Chaetocerotophycidae</taxon>
        <taxon>Chaetocerotales</taxon>
        <taxon>Chaetocerotaceae</taxon>
        <taxon>Chaetoceros</taxon>
    </lineage>
</organism>
<protein>
    <submittedName>
        <fullName evidence="1">Uncharacterized protein</fullName>
    </submittedName>
</protein>
<accession>A0AAD3CFW6</accession>
<dbReference type="Proteomes" id="UP001054902">
    <property type="component" value="Unassembled WGS sequence"/>
</dbReference>
<proteinExistence type="predicted"/>
<evidence type="ECO:0000313" key="1">
    <source>
        <dbReference type="EMBL" id="GFH44889.1"/>
    </source>
</evidence>
<dbReference type="InterPro" id="IPR000643">
    <property type="entry name" value="Iodothyronine_deiodinase"/>
</dbReference>
<dbReference type="EMBL" id="BLLK01000020">
    <property type="protein sequence ID" value="GFH44889.1"/>
    <property type="molecule type" value="Genomic_DNA"/>
</dbReference>
<dbReference type="PANTHER" id="PTHR11781">
    <property type="entry name" value="IODOTHYRONINE DEIODINASE"/>
    <property type="match status" value="1"/>
</dbReference>
<dbReference type="AlphaFoldDB" id="A0AAD3CFW6"/>
<name>A0AAD3CFW6_9STRA</name>